<proteinExistence type="predicted"/>
<dbReference type="EMBL" id="BJXR01000013">
    <property type="protein sequence ID" value="GEN05854.1"/>
    <property type="molecule type" value="Genomic_DNA"/>
</dbReference>
<dbReference type="EMBL" id="FOIB01000002">
    <property type="protein sequence ID" value="SET65306.1"/>
    <property type="molecule type" value="Genomic_DNA"/>
</dbReference>
<gene>
    <name evidence="1" type="ORF">MFU01_08910</name>
    <name evidence="2" type="ORF">SAMN05443572_1021025</name>
</gene>
<evidence type="ECO:0000313" key="4">
    <source>
        <dbReference type="Proteomes" id="UP000321514"/>
    </source>
</evidence>
<dbReference type="Proteomes" id="UP000183760">
    <property type="component" value="Unassembled WGS sequence"/>
</dbReference>
<comment type="caution">
    <text evidence="1">The sequence shown here is derived from an EMBL/GenBank/DDBJ whole genome shotgun (WGS) entry which is preliminary data.</text>
</comment>
<dbReference type="Proteomes" id="UP000321514">
    <property type="component" value="Unassembled WGS sequence"/>
</dbReference>
<reference evidence="2 3" key="1">
    <citation type="submission" date="2016-10" db="EMBL/GenBank/DDBJ databases">
        <authorList>
            <person name="Varghese N."/>
            <person name="Submissions S."/>
        </authorList>
    </citation>
    <scope>NUCLEOTIDE SEQUENCE [LARGE SCALE GENOMIC DNA]</scope>
    <source>
        <strain evidence="2 3">DSM 16525</strain>
    </source>
</reference>
<accession>A0A511SVB8</accession>
<protein>
    <submittedName>
        <fullName evidence="1">Uncharacterized protein</fullName>
    </submittedName>
</protein>
<evidence type="ECO:0000313" key="1">
    <source>
        <dbReference type="EMBL" id="GEN05854.1"/>
    </source>
</evidence>
<sequence>MARGARTAALHLSPFPAAEPLRLGICHGEGTPPETVASCPPETGLTRYGLLVAFITVKKSAG</sequence>
<keyword evidence="3" id="KW-1185">Reference proteome</keyword>
<organism evidence="1 4">
    <name type="scientific">Myxococcus fulvus</name>
    <dbReference type="NCBI Taxonomy" id="33"/>
    <lineage>
        <taxon>Bacteria</taxon>
        <taxon>Pseudomonadati</taxon>
        <taxon>Myxococcota</taxon>
        <taxon>Myxococcia</taxon>
        <taxon>Myxococcales</taxon>
        <taxon>Cystobacterineae</taxon>
        <taxon>Myxococcaceae</taxon>
        <taxon>Myxococcus</taxon>
    </lineage>
</organism>
<evidence type="ECO:0000313" key="3">
    <source>
        <dbReference type="Proteomes" id="UP000183760"/>
    </source>
</evidence>
<reference evidence="1 4" key="2">
    <citation type="submission" date="2019-07" db="EMBL/GenBank/DDBJ databases">
        <title>Whole genome shotgun sequence of Myxococcus fulvus NBRC 100333.</title>
        <authorList>
            <person name="Hosoyama A."/>
            <person name="Uohara A."/>
            <person name="Ohji S."/>
            <person name="Ichikawa N."/>
        </authorList>
    </citation>
    <scope>NUCLEOTIDE SEQUENCE [LARGE SCALE GENOMIC DNA]</scope>
    <source>
        <strain evidence="1 4">NBRC 100333</strain>
    </source>
</reference>
<dbReference type="AlphaFoldDB" id="A0A511SVB8"/>
<evidence type="ECO:0000313" key="2">
    <source>
        <dbReference type="EMBL" id="SET65306.1"/>
    </source>
</evidence>
<name>A0A511SVB8_MYXFU</name>